<reference evidence="1 2" key="1">
    <citation type="submission" date="2011-05" db="EMBL/GenBank/DDBJ databases">
        <title>Whole genome sequence of Microlunatus phosphovorus NM-1.</title>
        <authorList>
            <person name="Hosoyama A."/>
            <person name="Sasaki K."/>
            <person name="Harada T."/>
            <person name="Igarashi R."/>
            <person name="Kawakoshi A."/>
            <person name="Sasagawa M."/>
            <person name="Fukada J."/>
            <person name="Nakamura S."/>
            <person name="Katano Y."/>
            <person name="Hanada S."/>
            <person name="Kamagata Y."/>
            <person name="Nakamura N."/>
            <person name="Yamazaki S."/>
            <person name="Fujita N."/>
        </authorList>
    </citation>
    <scope>NUCLEOTIDE SEQUENCE [LARGE SCALE GENOMIC DNA]</scope>
    <source>
        <strain evidence="2">ATCC 700054 / DSM 10555 / JCM 9379 / NBRC 101784 / NCIMB 13414 / VKM Ac-1990 / NM-1</strain>
    </source>
</reference>
<proteinExistence type="predicted"/>
<sequence length="281" mass="28240">MVYQGVYAGFDAVNARAGGSLRCPAGRKAVAGGGYLPSSEGALTALAPTADGGGWYVAARLNSSTGAELTAFGMCVPAAQVATASTIVVSDHRDRLDFHVQRSCPSGQLALAGGGYLHRPGQDPDPADPAAGYGMISRPTADGTGWEHAVSYSGSYGHRDFTFILRCLPAAELPGAVGVTSVTAIPIERTRGLIPVPAAGFARCPAGTSVYAGGGVFTKANGELIGELSTSAPAFDGSGWQVTGVGPGGGSLIVTARCVARLRVFSQGTVGASRTGLPLGL</sequence>
<protein>
    <submittedName>
        <fullName evidence="1">Uncharacterized protein</fullName>
    </submittedName>
</protein>
<gene>
    <name evidence="1" type="ordered locus">MLP_00460</name>
</gene>
<dbReference type="EMBL" id="AP012204">
    <property type="protein sequence ID" value="BAK33060.1"/>
    <property type="molecule type" value="Genomic_DNA"/>
</dbReference>
<evidence type="ECO:0000313" key="1">
    <source>
        <dbReference type="EMBL" id="BAK33060.1"/>
    </source>
</evidence>
<accession>F5XGF3</accession>
<organism evidence="1 2">
    <name type="scientific">Microlunatus phosphovorus (strain ATCC 700054 / DSM 10555 / JCM 9379 / NBRC 101784 / NCIMB 13414 / VKM Ac-1990 / NM-1)</name>
    <dbReference type="NCBI Taxonomy" id="1032480"/>
    <lineage>
        <taxon>Bacteria</taxon>
        <taxon>Bacillati</taxon>
        <taxon>Actinomycetota</taxon>
        <taxon>Actinomycetes</taxon>
        <taxon>Propionibacteriales</taxon>
        <taxon>Propionibacteriaceae</taxon>
        <taxon>Microlunatus</taxon>
    </lineage>
</organism>
<name>F5XGF3_MICPN</name>
<dbReference type="RefSeq" id="WP_013860949.1">
    <property type="nucleotide sequence ID" value="NC_015635.1"/>
</dbReference>
<dbReference type="KEGG" id="mph:MLP_00460"/>
<dbReference type="HOGENOM" id="CLU_989747_0_0_11"/>
<keyword evidence="2" id="KW-1185">Reference proteome</keyword>
<dbReference type="Proteomes" id="UP000007947">
    <property type="component" value="Chromosome"/>
</dbReference>
<dbReference type="AlphaFoldDB" id="F5XGF3"/>
<evidence type="ECO:0000313" key="2">
    <source>
        <dbReference type="Proteomes" id="UP000007947"/>
    </source>
</evidence>
<dbReference type="eggNOG" id="ENOG5033A6R">
    <property type="taxonomic scope" value="Bacteria"/>
</dbReference>